<dbReference type="InterPro" id="IPR000727">
    <property type="entry name" value="T_SNARE_dom"/>
</dbReference>
<evidence type="ECO:0000256" key="1">
    <source>
        <dbReference type="ARBA" id="ARBA00004429"/>
    </source>
</evidence>
<evidence type="ECO:0000256" key="4">
    <source>
        <dbReference type="ARBA" id="ARBA00029447"/>
    </source>
</evidence>
<feature type="domain" description="HAMP" evidence="9">
    <location>
        <begin position="342"/>
        <end position="395"/>
    </location>
</feature>
<organism evidence="10 11">
    <name type="scientific">Azospirillum oleiclasticum</name>
    <dbReference type="NCBI Taxonomy" id="2735135"/>
    <lineage>
        <taxon>Bacteria</taxon>
        <taxon>Pseudomonadati</taxon>
        <taxon>Pseudomonadota</taxon>
        <taxon>Alphaproteobacteria</taxon>
        <taxon>Rhodospirillales</taxon>
        <taxon>Azospirillaceae</taxon>
        <taxon>Azospirillum</taxon>
    </lineage>
</organism>
<comment type="similarity">
    <text evidence="4">Belongs to the methyl-accepting chemotaxis (MCP) protein family.</text>
</comment>
<dbReference type="PANTHER" id="PTHR32089">
    <property type="entry name" value="METHYL-ACCEPTING CHEMOTAXIS PROTEIN MCPB"/>
    <property type="match status" value="1"/>
</dbReference>
<dbReference type="Pfam" id="PF00672">
    <property type="entry name" value="HAMP"/>
    <property type="match status" value="1"/>
</dbReference>
<feature type="transmembrane region" description="Helical" evidence="6">
    <location>
        <begin position="319"/>
        <end position="340"/>
    </location>
</feature>
<keyword evidence="2" id="KW-1003">Cell membrane</keyword>
<dbReference type="Gene3D" id="1.10.287.950">
    <property type="entry name" value="Methyl-accepting chemotaxis protein"/>
    <property type="match status" value="1"/>
</dbReference>
<keyword evidence="6" id="KW-0812">Transmembrane</keyword>
<dbReference type="Pfam" id="PF00015">
    <property type="entry name" value="MCPsignal"/>
    <property type="match status" value="1"/>
</dbReference>
<comment type="caution">
    <text evidence="10">The sequence shown here is derived from an EMBL/GenBank/DDBJ whole genome shotgun (WGS) entry which is preliminary data.</text>
</comment>
<sequence length="691" mass="73677">MFGRSVSTLFLTVFGIAVFGLLVESAARLWESWSRRQEGVVTLAYTEADRTLFRGLMTIRIHRGESQTILVTKDDARPGLEALQRQAQETVAATFATIASVPLPGSDRLRADLQRRWDTVNASYSILYDEAAKPRAQREIRRTAAWDSGFGELIDAISTVFATVTNMVRMADPEIGELAQIRRFAWQVRDRYGLQCLMLRPQVLASQPLDAKQNANLNTLRGGAQAGWTGMDEMLTRPGVSPEVLRLAKEARAVYDNALVRIEETIARFDGSGKPLMPPADWNTLCRAPFDPIIAIGLRSLDEAVERAGALVAEETRTLIMNAVLLAVLLAAAAVGVLTIRRRFSRPVGQLLGAVGRLADGDYATPVDRLANDDELGRLAGALESLRQGAAEARRLSAEQEARRTAELERAGRMESLCRGFDSTADRALGALGEAAQSLRDTATRMRTLASGASTEAGAVAAAAEQATANVQTVAAATEELTASIGEISERVQSSAITARDAVDQARKTNATVEALSESAQRIGEVVKLISSIASQTNLLALNATIEAARAGEAGKGFAVVAQEVKNLANQTGKATEEIAQQVAAIQNTTGDAVEAIRGITRSIAGIDEMATAIAAAVQQQGAATQEIARNVQRAAQGTQQVTSTIGAVAGASQDTGRAADEVLDRVERMVGEVGGLRHQVGDFLGNLRAV</sequence>
<proteinExistence type="inferred from homology"/>
<dbReference type="SMART" id="SM00304">
    <property type="entry name" value="HAMP"/>
    <property type="match status" value="1"/>
</dbReference>
<evidence type="ECO:0000256" key="5">
    <source>
        <dbReference type="PROSITE-ProRule" id="PRU00284"/>
    </source>
</evidence>
<comment type="subcellular location">
    <subcellularLocation>
        <location evidence="1">Cell inner membrane</location>
        <topology evidence="1">Multi-pass membrane protein</topology>
    </subcellularLocation>
</comment>
<dbReference type="SMART" id="SM00283">
    <property type="entry name" value="MA"/>
    <property type="match status" value="1"/>
</dbReference>
<gene>
    <name evidence="10" type="ORF">HND93_19500</name>
</gene>
<dbReference type="CDD" id="cd06225">
    <property type="entry name" value="HAMP"/>
    <property type="match status" value="1"/>
</dbReference>
<dbReference type="PROSITE" id="PS50111">
    <property type="entry name" value="CHEMOTAXIS_TRANSDUC_2"/>
    <property type="match status" value="1"/>
</dbReference>
<dbReference type="RefSeq" id="WP_180287672.1">
    <property type="nucleotide sequence ID" value="NZ_JABFFR010000027.1"/>
</dbReference>
<feature type="domain" description="T-SNARE coiled-coil homology" evidence="8">
    <location>
        <begin position="587"/>
        <end position="649"/>
    </location>
</feature>
<dbReference type="InterPro" id="IPR004090">
    <property type="entry name" value="Chemotax_Me-accpt_rcpt"/>
</dbReference>
<evidence type="ECO:0000256" key="6">
    <source>
        <dbReference type="SAM" id="Phobius"/>
    </source>
</evidence>
<keyword evidence="2" id="KW-0997">Cell inner membrane</keyword>
<name>A0ABX2TGV3_9PROT</name>
<evidence type="ECO:0000313" key="11">
    <source>
        <dbReference type="Proteomes" id="UP000584642"/>
    </source>
</evidence>
<keyword evidence="6" id="KW-0472">Membrane</keyword>
<keyword evidence="6" id="KW-1133">Transmembrane helix</keyword>
<evidence type="ECO:0000256" key="2">
    <source>
        <dbReference type="ARBA" id="ARBA00022519"/>
    </source>
</evidence>
<evidence type="ECO:0000313" key="10">
    <source>
        <dbReference type="EMBL" id="NYZ21905.1"/>
    </source>
</evidence>
<accession>A0ABX2TGV3</accession>
<keyword evidence="3 5" id="KW-0807">Transducer</keyword>
<evidence type="ECO:0000259" key="7">
    <source>
        <dbReference type="PROSITE" id="PS50111"/>
    </source>
</evidence>
<reference evidence="10 11" key="1">
    <citation type="submission" date="2020-05" db="EMBL/GenBank/DDBJ databases">
        <title>Azospirillum oleiclasticum sp. nov, a nitrogen-fixing and heavy crude oil-emulsifying bacterium isolated from the crude oil of Yumen Oilfield.</title>
        <authorList>
            <person name="Wu D."/>
            <person name="Cai M."/>
            <person name="Zhang X."/>
        </authorList>
    </citation>
    <scope>NUCLEOTIDE SEQUENCE [LARGE SCALE GENOMIC DNA]</scope>
    <source>
        <strain evidence="10 11">ROY-1-1-2</strain>
    </source>
</reference>
<keyword evidence="11" id="KW-1185">Reference proteome</keyword>
<dbReference type="EMBL" id="JABFDB010000014">
    <property type="protein sequence ID" value="NYZ21905.1"/>
    <property type="molecule type" value="Genomic_DNA"/>
</dbReference>
<dbReference type="PANTHER" id="PTHR32089:SF112">
    <property type="entry name" value="LYSOZYME-LIKE PROTEIN-RELATED"/>
    <property type="match status" value="1"/>
</dbReference>
<dbReference type="SUPFAM" id="SSF58104">
    <property type="entry name" value="Methyl-accepting chemotaxis protein (MCP) signaling domain"/>
    <property type="match status" value="1"/>
</dbReference>
<evidence type="ECO:0000259" key="9">
    <source>
        <dbReference type="PROSITE" id="PS50885"/>
    </source>
</evidence>
<evidence type="ECO:0000256" key="3">
    <source>
        <dbReference type="ARBA" id="ARBA00023224"/>
    </source>
</evidence>
<dbReference type="Proteomes" id="UP000584642">
    <property type="component" value="Unassembled WGS sequence"/>
</dbReference>
<dbReference type="InterPro" id="IPR004089">
    <property type="entry name" value="MCPsignal_dom"/>
</dbReference>
<dbReference type="PROSITE" id="PS50192">
    <property type="entry name" value="T_SNARE"/>
    <property type="match status" value="1"/>
</dbReference>
<feature type="domain" description="Methyl-accepting transducer" evidence="7">
    <location>
        <begin position="435"/>
        <end position="657"/>
    </location>
</feature>
<evidence type="ECO:0000259" key="8">
    <source>
        <dbReference type="PROSITE" id="PS50192"/>
    </source>
</evidence>
<dbReference type="PRINTS" id="PR00260">
    <property type="entry name" value="CHEMTRNSDUCR"/>
</dbReference>
<protein>
    <submittedName>
        <fullName evidence="10">Methyl-accepting chemotaxis protein</fullName>
    </submittedName>
</protein>
<dbReference type="PROSITE" id="PS50885">
    <property type="entry name" value="HAMP"/>
    <property type="match status" value="1"/>
</dbReference>
<dbReference type="InterPro" id="IPR003660">
    <property type="entry name" value="HAMP_dom"/>
</dbReference>